<organism evidence="1">
    <name type="scientific">Phytophthora nicotianae</name>
    <name type="common">Potato buckeye rot agent</name>
    <name type="synonym">Phytophthora parasitica</name>
    <dbReference type="NCBI Taxonomy" id="4792"/>
    <lineage>
        <taxon>Eukaryota</taxon>
        <taxon>Sar</taxon>
        <taxon>Stramenopiles</taxon>
        <taxon>Oomycota</taxon>
        <taxon>Peronosporomycetes</taxon>
        <taxon>Peronosporales</taxon>
        <taxon>Peronosporaceae</taxon>
        <taxon>Phytophthora</taxon>
    </lineage>
</organism>
<feature type="non-terminal residue" evidence="1">
    <location>
        <position position="1"/>
    </location>
</feature>
<protein>
    <submittedName>
        <fullName evidence="1">Uncharacterized protein</fullName>
    </submittedName>
</protein>
<dbReference type="AlphaFoldDB" id="W2M291"/>
<accession>W2M291</accession>
<evidence type="ECO:0000313" key="1">
    <source>
        <dbReference type="EMBL" id="ETM30496.1"/>
    </source>
</evidence>
<sequence length="52" mass="5924">DEGMEICSREVRALSNEVKAIEADQQEKFDQVVQQMEVAVTEEALSLKQIEK</sequence>
<name>W2M291_PHYNI</name>
<dbReference type="Proteomes" id="UP000054532">
    <property type="component" value="Unassembled WGS sequence"/>
</dbReference>
<gene>
    <name evidence="1" type="ORF">L914_21827</name>
</gene>
<reference evidence="1" key="1">
    <citation type="submission" date="2013-11" db="EMBL/GenBank/DDBJ databases">
        <title>The Genome Sequence of Phytophthora parasitica IAC_01/95.</title>
        <authorList>
            <consortium name="The Broad Institute Genomics Platform"/>
            <person name="Russ C."/>
            <person name="Tyler B."/>
            <person name="Panabieres F."/>
            <person name="Shan W."/>
            <person name="Tripathy S."/>
            <person name="Grunwald N."/>
            <person name="Machado M."/>
            <person name="Johnson C.S."/>
            <person name="Arredondo F."/>
            <person name="Hong C."/>
            <person name="Coffey M."/>
            <person name="Young S.K."/>
            <person name="Zeng Q."/>
            <person name="Gargeya S."/>
            <person name="Fitzgerald M."/>
            <person name="Abouelleil A."/>
            <person name="Alvarado L."/>
            <person name="Chapman S.B."/>
            <person name="Gainer-Dewar J."/>
            <person name="Goldberg J."/>
            <person name="Griggs A."/>
            <person name="Gujja S."/>
            <person name="Hansen M."/>
            <person name="Howarth C."/>
            <person name="Imamovic A."/>
            <person name="Ireland A."/>
            <person name="Larimer J."/>
            <person name="McCowan C."/>
            <person name="Murphy C."/>
            <person name="Pearson M."/>
            <person name="Poon T.W."/>
            <person name="Priest M."/>
            <person name="Roberts A."/>
            <person name="Saif S."/>
            <person name="Shea T."/>
            <person name="Sykes S."/>
            <person name="Wortman J."/>
            <person name="Nusbaum C."/>
            <person name="Birren B."/>
        </authorList>
    </citation>
    <scope>NUCLEOTIDE SEQUENCE [LARGE SCALE GENOMIC DNA]</scope>
    <source>
        <strain evidence="1">IAC_01/95</strain>
    </source>
</reference>
<dbReference type="EMBL" id="KI697062">
    <property type="protein sequence ID" value="ETM30496.1"/>
    <property type="molecule type" value="Genomic_DNA"/>
</dbReference>
<proteinExistence type="predicted"/>